<organism evidence="2 3">
    <name type="scientific">Tenebrio molitor</name>
    <name type="common">Yellow mealworm beetle</name>
    <dbReference type="NCBI Taxonomy" id="7067"/>
    <lineage>
        <taxon>Eukaryota</taxon>
        <taxon>Metazoa</taxon>
        <taxon>Ecdysozoa</taxon>
        <taxon>Arthropoda</taxon>
        <taxon>Hexapoda</taxon>
        <taxon>Insecta</taxon>
        <taxon>Pterygota</taxon>
        <taxon>Neoptera</taxon>
        <taxon>Endopterygota</taxon>
        <taxon>Coleoptera</taxon>
        <taxon>Polyphaga</taxon>
        <taxon>Cucujiformia</taxon>
        <taxon>Tenebrionidae</taxon>
        <taxon>Tenebrio</taxon>
    </lineage>
</organism>
<dbReference type="Proteomes" id="UP000719412">
    <property type="component" value="Unassembled WGS sequence"/>
</dbReference>
<feature type="region of interest" description="Disordered" evidence="1">
    <location>
        <begin position="357"/>
        <end position="385"/>
    </location>
</feature>
<reference evidence="2" key="2">
    <citation type="submission" date="2021-08" db="EMBL/GenBank/DDBJ databases">
        <authorList>
            <person name="Eriksson T."/>
        </authorList>
    </citation>
    <scope>NUCLEOTIDE SEQUENCE</scope>
    <source>
        <strain evidence="2">Stoneville</strain>
        <tissue evidence="2">Whole head</tissue>
    </source>
</reference>
<reference evidence="2" key="1">
    <citation type="journal article" date="2020" name="J Insects Food Feed">
        <title>The yellow mealworm (Tenebrio molitor) genome: a resource for the emerging insects as food and feed industry.</title>
        <authorList>
            <person name="Eriksson T."/>
            <person name="Andere A."/>
            <person name="Kelstrup H."/>
            <person name="Emery V."/>
            <person name="Picard C."/>
        </authorList>
    </citation>
    <scope>NUCLEOTIDE SEQUENCE</scope>
    <source>
        <strain evidence="2">Stoneville</strain>
        <tissue evidence="2">Whole head</tissue>
    </source>
</reference>
<evidence type="ECO:0000256" key="1">
    <source>
        <dbReference type="SAM" id="MobiDB-lite"/>
    </source>
</evidence>
<keyword evidence="3" id="KW-1185">Reference proteome</keyword>
<dbReference type="AlphaFoldDB" id="A0A8J6HFX0"/>
<sequence length="538" mass="61518">MNVFEEVLLHYQDKNFELIQFLQSLPPVTPTDAKIIMCEFDLDDLRNCILFNISSQGLDLEPNTIHALMEFLNGDFTDTTKKIYQQVLLHLTKMNTKLMLEKYVRNLQGLSRAAFFDSEIASFVQFAVMSYGADETISTVSDDLKSEIQKALLSNPMLNAFDSAMKKVLDPKYLYIPEIKQNISKIKIYWVRKFAPLSALRGVCLTDGIMLCTGNLAGPTGSISYQADLTTLVAHECGDYLARLHFNFSSPFLIDSQEDLRTDPIDPMVPLELGRYVELLLFDGIQPIWHKSSVQAATTFMERLHSAETTPIIKENEHKVLKLVERGLPSLPFGIDLIEEQDMFWVWRRRESEEGDAGRRVQEVQTQTPRSGFTDPRRKVREEPNAGVRSQIPRLDFVVYRGPKEVPREVQVSRDVDRPVTIKARAKEIFFSFSEASASFQAEHRQGDHTASVFLEESFRPLVLLWSYIRIYVRLVLTDSNTMASPILHLTPLDFNFWDHTKDLVYEVEINTGGQLQKRVTDAANQICKNPGMLNSVY</sequence>
<accession>A0A8J6HFX0</accession>
<proteinExistence type="predicted"/>
<comment type="caution">
    <text evidence="2">The sequence shown here is derived from an EMBL/GenBank/DDBJ whole genome shotgun (WGS) entry which is preliminary data.</text>
</comment>
<name>A0A8J6HFX0_TENMO</name>
<protein>
    <submittedName>
        <fullName evidence="2">Uncharacterized protein</fullName>
    </submittedName>
</protein>
<dbReference type="EMBL" id="JABDTM020024756">
    <property type="protein sequence ID" value="KAH0813989.1"/>
    <property type="molecule type" value="Genomic_DNA"/>
</dbReference>
<gene>
    <name evidence="2" type="ORF">GEV33_008802</name>
</gene>
<evidence type="ECO:0000313" key="2">
    <source>
        <dbReference type="EMBL" id="KAH0813989.1"/>
    </source>
</evidence>
<evidence type="ECO:0000313" key="3">
    <source>
        <dbReference type="Proteomes" id="UP000719412"/>
    </source>
</evidence>
<feature type="compositionally biased region" description="Basic and acidic residues" evidence="1">
    <location>
        <begin position="375"/>
        <end position="384"/>
    </location>
</feature>